<keyword evidence="2" id="KW-0378">Hydrolase</keyword>
<protein>
    <submittedName>
        <fullName evidence="2">Alpha/beta hydrolase fold</fullName>
    </submittedName>
</protein>
<dbReference type="Pfam" id="PF00561">
    <property type="entry name" value="Abhydrolase_1"/>
    <property type="match status" value="1"/>
</dbReference>
<feature type="domain" description="AB hydrolase-1" evidence="1">
    <location>
        <begin position="110"/>
        <end position="451"/>
    </location>
</feature>
<dbReference type="SUPFAM" id="SSF53474">
    <property type="entry name" value="alpha/beta-Hydrolases"/>
    <property type="match status" value="1"/>
</dbReference>
<dbReference type="Gene3D" id="3.40.50.1820">
    <property type="entry name" value="alpha/beta hydrolase"/>
    <property type="match status" value="1"/>
</dbReference>
<proteinExistence type="predicted"/>
<evidence type="ECO:0000259" key="1">
    <source>
        <dbReference type="Pfam" id="PF00561"/>
    </source>
</evidence>
<dbReference type="InterPro" id="IPR000073">
    <property type="entry name" value="AB_hydrolase_1"/>
</dbReference>
<accession>A0A1I5TYC2</accession>
<evidence type="ECO:0000313" key="2">
    <source>
        <dbReference type="EMBL" id="SFP88043.1"/>
    </source>
</evidence>
<keyword evidence="3" id="KW-1185">Reference proteome</keyword>
<dbReference type="EMBL" id="FOXH01000006">
    <property type="protein sequence ID" value="SFP88043.1"/>
    <property type="molecule type" value="Genomic_DNA"/>
</dbReference>
<gene>
    <name evidence="2" type="ORF">SAMN04515674_106269</name>
</gene>
<dbReference type="GO" id="GO:0016787">
    <property type="term" value="F:hydrolase activity"/>
    <property type="evidence" value="ECO:0007669"/>
    <property type="project" value="UniProtKB-KW"/>
</dbReference>
<dbReference type="AlphaFoldDB" id="A0A1I5TYC2"/>
<name>A0A1I5TYC2_9BACT</name>
<dbReference type="Proteomes" id="UP000199306">
    <property type="component" value="Unassembled WGS sequence"/>
</dbReference>
<organism evidence="2 3">
    <name type="scientific">Pseudarcicella hirudinis</name>
    <dbReference type="NCBI Taxonomy" id="1079859"/>
    <lineage>
        <taxon>Bacteria</taxon>
        <taxon>Pseudomonadati</taxon>
        <taxon>Bacteroidota</taxon>
        <taxon>Cytophagia</taxon>
        <taxon>Cytophagales</taxon>
        <taxon>Flectobacillaceae</taxon>
        <taxon>Pseudarcicella</taxon>
    </lineage>
</organism>
<reference evidence="2 3" key="1">
    <citation type="submission" date="2016-10" db="EMBL/GenBank/DDBJ databases">
        <authorList>
            <person name="de Groot N.N."/>
        </authorList>
    </citation>
    <scope>NUCLEOTIDE SEQUENCE [LARGE SCALE GENOMIC DNA]</scope>
    <source>
        <strain evidence="3">E92,LMG 26720,CCM 7988</strain>
    </source>
</reference>
<evidence type="ECO:0000313" key="3">
    <source>
        <dbReference type="Proteomes" id="UP000199306"/>
    </source>
</evidence>
<sequence length="484" mass="54719">MKKSSILIFILLISFVQFTFAQKKKLYTPKIESCPCAFKADSSLKTRCAYLIVPENRNKPEGKTIKLPFIVVESNNPQKKKDPVLFTGGGPGAGSLGIVRSVHRRSIIQNRDFIAFEQRGTQYALPSLGGNEIGEALKTAFKNNYPKDSMILEGTKRLRAKLIAQGIDLSAYNTVESAADIEDLRQALKIDSLNLFGISYSGGLMMTVLHNFPAGIRSLILDSPLPEFINIDEEEIGNFNEALNTIFRKCENDSLSRMKYGNLKEKFTRYFNSLEGKTFSVSYAEKEKAEPLSISYSRSELIGFLENTLYDFSKIKDIPDIITDMIQGNHEVYIRKFLDDIFHSSGPSGMRLSVYCSDKMAYAKDKMIQQQYQLYPYMMGAGYYLNDVYRKMCDCWKVPPVAADTKTAFYSEVPVLLGAGDTDPACRPLYNDLIHHYMPNSQRLLFLNRSHGPLIRQDGDIFIGDFLENPYRKVVSAQADIIAY</sequence>
<dbReference type="InterPro" id="IPR029058">
    <property type="entry name" value="AB_hydrolase_fold"/>
</dbReference>
<dbReference type="STRING" id="1079859.SAMN04515674_106269"/>